<evidence type="ECO:0000256" key="2">
    <source>
        <dbReference type="ARBA" id="ARBA00022679"/>
    </source>
</evidence>
<evidence type="ECO:0000259" key="4">
    <source>
        <dbReference type="Pfam" id="PF22655"/>
    </source>
</evidence>
<feature type="domain" description="SpoU L30e-like N-terminal" evidence="4">
    <location>
        <begin position="10"/>
        <end position="97"/>
    </location>
</feature>
<dbReference type="SUPFAM" id="SSF55315">
    <property type="entry name" value="L30e-like"/>
    <property type="match status" value="1"/>
</dbReference>
<dbReference type="InterPro" id="IPR029064">
    <property type="entry name" value="Ribosomal_eL30-like_sf"/>
</dbReference>
<name>A0A2K4ZFZ6_9FIRM</name>
<dbReference type="GO" id="GO:0003723">
    <property type="term" value="F:RNA binding"/>
    <property type="evidence" value="ECO:0007669"/>
    <property type="project" value="InterPro"/>
</dbReference>
<dbReference type="InterPro" id="IPR029028">
    <property type="entry name" value="Alpha/beta_knot_MTases"/>
</dbReference>
<dbReference type="GO" id="GO:0032259">
    <property type="term" value="P:methylation"/>
    <property type="evidence" value="ECO:0007669"/>
    <property type="project" value="UniProtKB-KW"/>
</dbReference>
<evidence type="ECO:0000313" key="6">
    <source>
        <dbReference type="Proteomes" id="UP000236311"/>
    </source>
</evidence>
<dbReference type="EC" id="2.1.1.208" evidence="5"/>
<dbReference type="InterPro" id="IPR051259">
    <property type="entry name" value="rRNA_Methyltransferase"/>
</dbReference>
<accession>A0A2K4ZFZ6</accession>
<dbReference type="Pfam" id="PF00588">
    <property type="entry name" value="SpoU_methylase"/>
    <property type="match status" value="1"/>
</dbReference>
<organism evidence="5 6">
    <name type="scientific">Acetatifactor muris</name>
    <dbReference type="NCBI Taxonomy" id="879566"/>
    <lineage>
        <taxon>Bacteria</taxon>
        <taxon>Bacillati</taxon>
        <taxon>Bacillota</taxon>
        <taxon>Clostridia</taxon>
        <taxon>Lachnospirales</taxon>
        <taxon>Lachnospiraceae</taxon>
        <taxon>Acetatifactor</taxon>
    </lineage>
</organism>
<feature type="domain" description="tRNA/rRNA methyltransferase SpoU type" evidence="3">
    <location>
        <begin position="117"/>
        <end position="264"/>
    </location>
</feature>
<dbReference type="GO" id="GO:0006396">
    <property type="term" value="P:RNA processing"/>
    <property type="evidence" value="ECO:0007669"/>
    <property type="project" value="InterPro"/>
</dbReference>
<dbReference type="InterPro" id="IPR029026">
    <property type="entry name" value="tRNA_m1G_MTases_N"/>
</dbReference>
<dbReference type="PANTHER" id="PTHR43191">
    <property type="entry name" value="RRNA METHYLTRANSFERASE 3"/>
    <property type="match status" value="1"/>
</dbReference>
<protein>
    <submittedName>
        <fullName evidence="5">23S rRNA (Uridine(2479)-2'-O)-methyltransferase</fullName>
        <ecNumber evidence="5">2.1.1.208</ecNumber>
    </submittedName>
</protein>
<reference evidence="5 6" key="1">
    <citation type="submission" date="2018-01" db="EMBL/GenBank/DDBJ databases">
        <authorList>
            <person name="Gaut B.S."/>
            <person name="Morton B.R."/>
            <person name="Clegg M.T."/>
            <person name="Duvall M.R."/>
        </authorList>
    </citation>
    <scope>NUCLEOTIDE SEQUENCE [LARGE SCALE GENOMIC DNA]</scope>
    <source>
        <strain evidence="5">GP69</strain>
    </source>
</reference>
<dbReference type="Gene3D" id="3.30.1330.30">
    <property type="match status" value="1"/>
</dbReference>
<dbReference type="RefSeq" id="WP_103239477.1">
    <property type="nucleotide sequence ID" value="NZ_JANJZD010000009.1"/>
</dbReference>
<dbReference type="Proteomes" id="UP000236311">
    <property type="component" value="Unassembled WGS sequence"/>
</dbReference>
<gene>
    <name evidence="5" type="primary">aviRb</name>
    <name evidence="5" type="ORF">AMURIS_02096</name>
</gene>
<dbReference type="GO" id="GO:0008173">
    <property type="term" value="F:RNA methyltransferase activity"/>
    <property type="evidence" value="ECO:0007669"/>
    <property type="project" value="InterPro"/>
</dbReference>
<evidence type="ECO:0000313" key="5">
    <source>
        <dbReference type="EMBL" id="SOY29381.1"/>
    </source>
</evidence>
<keyword evidence="2 5" id="KW-0808">Transferase</keyword>
<dbReference type="InterPro" id="IPR054578">
    <property type="entry name" value="SpoU_sub_bind-like_N"/>
</dbReference>
<keyword evidence="1 5" id="KW-0489">Methyltransferase</keyword>
<evidence type="ECO:0000256" key="1">
    <source>
        <dbReference type="ARBA" id="ARBA00022603"/>
    </source>
</evidence>
<dbReference type="Gene3D" id="3.40.1280.10">
    <property type="match status" value="1"/>
</dbReference>
<keyword evidence="6" id="KW-1185">Reference proteome</keyword>
<dbReference type="InterPro" id="IPR001537">
    <property type="entry name" value="SpoU_MeTrfase"/>
</dbReference>
<dbReference type="Pfam" id="PF22655">
    <property type="entry name" value="SpoU_sub_bind_like"/>
    <property type="match status" value="1"/>
</dbReference>
<proteinExistence type="predicted"/>
<dbReference type="OrthoDB" id="9794400at2"/>
<sequence>MQETKIYSRNSTFQKFEVLKTNRNKRYRYHEFLVEGVRSLNEAVKNNWEIHSFLYDRANLSDWAKDMIRSTHTEMNYCLTGELMRELSGKEDTSELMAVIGMREDSLESVKLSERPFVVLFDRPSNKGNLGTMIRSCDALGADMLILTGHAVDLYDPEVVVAAMGSFFNMPVIRMEDNRELFGYLEKLKRRFPDFTVLGTTAHNEKPIWEVDLTAPLLLMAGNETMGLNRAFKEYCDVLCTIPMSETSYASSFNVSCAASIMMYEVTRQRGQCGKQLQCGGAAGCTGV</sequence>
<evidence type="ECO:0000259" key="3">
    <source>
        <dbReference type="Pfam" id="PF00588"/>
    </source>
</evidence>
<dbReference type="EMBL" id="OFSM01000009">
    <property type="protein sequence ID" value="SOY29381.1"/>
    <property type="molecule type" value="Genomic_DNA"/>
</dbReference>
<dbReference type="SUPFAM" id="SSF75217">
    <property type="entry name" value="alpha/beta knot"/>
    <property type="match status" value="1"/>
</dbReference>
<dbReference type="AlphaFoldDB" id="A0A2K4ZFZ6"/>
<dbReference type="PANTHER" id="PTHR43191:SF2">
    <property type="entry name" value="RRNA METHYLTRANSFERASE 3, MITOCHONDRIAL"/>
    <property type="match status" value="1"/>
</dbReference>